<dbReference type="RefSeq" id="WP_189580316.1">
    <property type="nucleotide sequence ID" value="NZ_BMYF01000008.1"/>
</dbReference>
<feature type="region of interest" description="Disordered" evidence="1">
    <location>
        <begin position="1"/>
        <end position="52"/>
    </location>
</feature>
<feature type="compositionally biased region" description="Polar residues" evidence="1">
    <location>
        <begin position="11"/>
        <end position="23"/>
    </location>
</feature>
<evidence type="ECO:0000256" key="1">
    <source>
        <dbReference type="SAM" id="MobiDB-lite"/>
    </source>
</evidence>
<sequence length="52" mass="5940">MKKIQKKNPKHTQSVLSRLNDNPDQSEKAKKGLPDKKKGILSKINDDPDQKK</sequence>
<feature type="compositionally biased region" description="Basic and acidic residues" evidence="1">
    <location>
        <begin position="25"/>
        <end position="52"/>
    </location>
</feature>
<feature type="compositionally biased region" description="Basic residues" evidence="1">
    <location>
        <begin position="1"/>
        <end position="10"/>
    </location>
</feature>
<gene>
    <name evidence="2" type="ORF">GCM10008106_15510</name>
</gene>
<evidence type="ECO:0000313" key="2">
    <source>
        <dbReference type="EMBL" id="GHB35036.1"/>
    </source>
</evidence>
<dbReference type="EMBL" id="BMYF01000008">
    <property type="protein sequence ID" value="GHB35036.1"/>
    <property type="molecule type" value="Genomic_DNA"/>
</dbReference>
<dbReference type="AlphaFoldDB" id="A0A8J3CWB3"/>
<proteinExistence type="predicted"/>
<protein>
    <submittedName>
        <fullName evidence="2">Uncharacterized protein</fullName>
    </submittedName>
</protein>
<organism evidence="2 3">
    <name type="scientific">Mongoliitalea lutea</name>
    <dbReference type="NCBI Taxonomy" id="849756"/>
    <lineage>
        <taxon>Bacteria</taxon>
        <taxon>Pseudomonadati</taxon>
        <taxon>Bacteroidota</taxon>
        <taxon>Cytophagia</taxon>
        <taxon>Cytophagales</taxon>
        <taxon>Cyclobacteriaceae</taxon>
        <taxon>Mongoliitalea</taxon>
    </lineage>
</organism>
<name>A0A8J3CWB3_9BACT</name>
<reference evidence="2" key="1">
    <citation type="journal article" date="2014" name="Int. J. Syst. Evol. Microbiol.">
        <title>Complete genome sequence of Corynebacterium casei LMG S-19264T (=DSM 44701T), isolated from a smear-ripened cheese.</title>
        <authorList>
            <consortium name="US DOE Joint Genome Institute (JGI-PGF)"/>
            <person name="Walter F."/>
            <person name="Albersmeier A."/>
            <person name="Kalinowski J."/>
            <person name="Ruckert C."/>
        </authorList>
    </citation>
    <scope>NUCLEOTIDE SEQUENCE</scope>
    <source>
        <strain evidence="2">KCTC 23224</strain>
    </source>
</reference>
<comment type="caution">
    <text evidence="2">The sequence shown here is derived from an EMBL/GenBank/DDBJ whole genome shotgun (WGS) entry which is preliminary data.</text>
</comment>
<reference evidence="2" key="2">
    <citation type="submission" date="2020-09" db="EMBL/GenBank/DDBJ databases">
        <authorList>
            <person name="Sun Q."/>
            <person name="Kim S."/>
        </authorList>
    </citation>
    <scope>NUCLEOTIDE SEQUENCE</scope>
    <source>
        <strain evidence="2">KCTC 23224</strain>
    </source>
</reference>
<accession>A0A8J3CWB3</accession>
<evidence type="ECO:0000313" key="3">
    <source>
        <dbReference type="Proteomes" id="UP000642809"/>
    </source>
</evidence>
<keyword evidence="3" id="KW-1185">Reference proteome</keyword>
<dbReference type="Proteomes" id="UP000642809">
    <property type="component" value="Unassembled WGS sequence"/>
</dbReference>